<comment type="similarity">
    <text evidence="1">Belongs to the CSN12 family.</text>
</comment>
<feature type="region of interest" description="Disordered" evidence="2">
    <location>
        <begin position="1"/>
        <end position="28"/>
    </location>
</feature>
<organism evidence="4 5">
    <name type="scientific">Metschnikowia bicuspidata var. bicuspidata NRRL YB-4993</name>
    <dbReference type="NCBI Taxonomy" id="869754"/>
    <lineage>
        <taxon>Eukaryota</taxon>
        <taxon>Fungi</taxon>
        <taxon>Dikarya</taxon>
        <taxon>Ascomycota</taxon>
        <taxon>Saccharomycotina</taxon>
        <taxon>Pichiomycetes</taxon>
        <taxon>Metschnikowiaceae</taxon>
        <taxon>Metschnikowia</taxon>
    </lineage>
</organism>
<keyword evidence="5" id="KW-1185">Reference proteome</keyword>
<dbReference type="SMART" id="SM00753">
    <property type="entry name" value="PAM"/>
    <property type="match status" value="1"/>
</dbReference>
<dbReference type="InterPro" id="IPR036388">
    <property type="entry name" value="WH-like_DNA-bd_sf"/>
</dbReference>
<dbReference type="STRING" id="869754.A0A1A0HHE5"/>
<evidence type="ECO:0000256" key="1">
    <source>
        <dbReference type="ARBA" id="ARBA00025771"/>
    </source>
</evidence>
<dbReference type="EMBL" id="LXTC01000001">
    <property type="protein sequence ID" value="OBA23263.1"/>
    <property type="molecule type" value="Genomic_DNA"/>
</dbReference>
<dbReference type="Gene3D" id="1.10.10.10">
    <property type="entry name" value="Winged helix-like DNA-binding domain superfamily/Winged helix DNA-binding domain"/>
    <property type="match status" value="1"/>
</dbReference>
<feature type="compositionally biased region" description="Polar residues" evidence="2">
    <location>
        <begin position="110"/>
        <end position="129"/>
    </location>
</feature>
<gene>
    <name evidence="4" type="ORF">METBIDRAFT_103101</name>
</gene>
<evidence type="ECO:0000256" key="2">
    <source>
        <dbReference type="SAM" id="MobiDB-lite"/>
    </source>
</evidence>
<reference evidence="4 5" key="1">
    <citation type="submission" date="2016-05" db="EMBL/GenBank/DDBJ databases">
        <title>Comparative genomics of biotechnologically important yeasts.</title>
        <authorList>
            <consortium name="DOE Joint Genome Institute"/>
            <person name="Riley R."/>
            <person name="Haridas S."/>
            <person name="Wolfe K.H."/>
            <person name="Lopes M.R."/>
            <person name="Hittinger C.T."/>
            <person name="Goker M."/>
            <person name="Salamov A."/>
            <person name="Wisecaver J."/>
            <person name="Long T.M."/>
            <person name="Aerts A.L."/>
            <person name="Barry K."/>
            <person name="Choi C."/>
            <person name="Clum A."/>
            <person name="Coughlan A.Y."/>
            <person name="Deshpande S."/>
            <person name="Douglass A.P."/>
            <person name="Hanson S.J."/>
            <person name="Klenk H.-P."/>
            <person name="LaButti K."/>
            <person name="Lapidus A."/>
            <person name="Lindquist E."/>
            <person name="Lipzen A."/>
            <person name="Meier-kolthoff J.P."/>
            <person name="Ohm R.A."/>
            <person name="Otillar R.P."/>
            <person name="Pangilinan J."/>
            <person name="Peng Y."/>
            <person name="Rokas A."/>
            <person name="Rosa C.A."/>
            <person name="Scheuner C."/>
            <person name="Sibirny A.A."/>
            <person name="Slot J.C."/>
            <person name="Stielow J.B."/>
            <person name="Sun H."/>
            <person name="Kurtzman C.P."/>
            <person name="Blackwell M."/>
            <person name="Grigoriev I.V."/>
            <person name="Jeffries T.W."/>
        </authorList>
    </citation>
    <scope>NUCLEOTIDE SEQUENCE [LARGE SCALE GENOMIC DNA]</scope>
    <source>
        <strain evidence="4 5">NRRL YB-4993</strain>
    </source>
</reference>
<evidence type="ECO:0000259" key="3">
    <source>
        <dbReference type="PROSITE" id="PS50250"/>
    </source>
</evidence>
<dbReference type="AlphaFoldDB" id="A0A1A0HHE5"/>
<dbReference type="Proteomes" id="UP000092555">
    <property type="component" value="Unassembled WGS sequence"/>
</dbReference>
<protein>
    <recommendedName>
        <fullName evidence="3">PCI domain-containing protein</fullName>
    </recommendedName>
</protein>
<evidence type="ECO:0000313" key="5">
    <source>
        <dbReference type="Proteomes" id="UP000092555"/>
    </source>
</evidence>
<dbReference type="PANTHER" id="PTHR12732:SF0">
    <property type="entry name" value="PCI DOMAIN-CONTAINING PROTEIN 2"/>
    <property type="match status" value="1"/>
</dbReference>
<dbReference type="GO" id="GO:0003723">
    <property type="term" value="F:RNA binding"/>
    <property type="evidence" value="ECO:0007669"/>
    <property type="project" value="InterPro"/>
</dbReference>
<dbReference type="GO" id="GO:0003690">
    <property type="term" value="F:double-stranded DNA binding"/>
    <property type="evidence" value="ECO:0007669"/>
    <property type="project" value="InterPro"/>
</dbReference>
<feature type="domain" description="PCI" evidence="3">
    <location>
        <begin position="462"/>
        <end position="677"/>
    </location>
</feature>
<feature type="region of interest" description="Disordered" evidence="2">
    <location>
        <begin position="110"/>
        <end position="136"/>
    </location>
</feature>
<dbReference type="PROSITE" id="PS50250">
    <property type="entry name" value="PCI"/>
    <property type="match status" value="1"/>
</dbReference>
<name>A0A1A0HHE5_9ASCO</name>
<dbReference type="InterPro" id="IPR045114">
    <property type="entry name" value="Csn12-like"/>
</dbReference>
<accession>A0A1A0HHE5</accession>
<feature type="region of interest" description="Disordered" evidence="2">
    <location>
        <begin position="187"/>
        <end position="234"/>
    </location>
</feature>
<evidence type="ECO:0000313" key="4">
    <source>
        <dbReference type="EMBL" id="OBA23263.1"/>
    </source>
</evidence>
<dbReference type="RefSeq" id="XP_018713744.1">
    <property type="nucleotide sequence ID" value="XM_018853734.1"/>
</dbReference>
<feature type="compositionally biased region" description="Pro residues" evidence="2">
    <location>
        <begin position="215"/>
        <end position="226"/>
    </location>
</feature>
<dbReference type="InterPro" id="IPR000717">
    <property type="entry name" value="PCI_dom"/>
</dbReference>
<sequence length="681" mass="75417">MQHRTHEPQAGPQPSLQSLPNSCDDNEMLLADRPVKPGFFPFSIHPMRKKKEGVARHCLLTGPADFSRGLVNFSRGPADFSSGPVNFSMALRIPARPCQHHARNEFQTIQITDNNSDTRRSGPQASTLTKKPGPSLPTLPAGLAVLTLMSGSRGRVFFARAARVMPGHQCAHSSLSAAAQSILEPQNPLVPASSTSRLCSEIHSAPSKRKRPTPVHRPLPIPPSSPTPNALPHLPPDALYHLPSMSLYEYIQEFSGAVAQENGAKLKRLLTINPAHGEGPKRARFSEPSEIDLYPLAEKFQPVVRCYLTAMRSIYISSDIHASLFNLNDLVVALNRAAETQLKWICAALINCSDELISLFQVRAQQSSARQDDEAKAAVSESLELIAATINRSFKICLTDKTLDLAVSKKNSIHFFLAVLIKIYFKLHKLELAKSMEKALTGTGLALPTIVNSPVEYRRHIVTYLYFSSLLSLDESEFAFAEAKLLTAMQFLSCYKAPAKVAAQAEKILLLLVPLKLYNSRTTLPASTSDTFKKVGLVYTQGLFRAVQTGNLREFDDCVRKFQKFFLKRHIYLLAVHLKTLCYLRLIQRTVRLFAELKTPSPHIVPLSAIQLAIEFSSNHTQKTDGSLAAPESLATQNYSVSTEEVECILANLIHKKWVKGYISHSNRCIVLLKTDAFPSI</sequence>
<feature type="compositionally biased region" description="Polar residues" evidence="2">
    <location>
        <begin position="12"/>
        <end position="23"/>
    </location>
</feature>
<dbReference type="PANTHER" id="PTHR12732">
    <property type="entry name" value="UNCHARACTERIZED PROTEASOME COMPONENT REGION PCI-CONTAINING"/>
    <property type="match status" value="1"/>
</dbReference>
<dbReference type="GeneID" id="30026710"/>
<comment type="caution">
    <text evidence="4">The sequence shown here is derived from an EMBL/GenBank/DDBJ whole genome shotgun (WGS) entry which is preliminary data.</text>
</comment>
<proteinExistence type="inferred from homology"/>
<dbReference type="Pfam" id="PF01399">
    <property type="entry name" value="PCI"/>
    <property type="match status" value="1"/>
</dbReference>
<dbReference type="OrthoDB" id="10252687at2759"/>